<dbReference type="Pfam" id="PF00468">
    <property type="entry name" value="Ribosomal_L34"/>
    <property type="match status" value="1"/>
</dbReference>
<evidence type="ECO:0000256" key="3">
    <source>
        <dbReference type="ARBA" id="ARBA00023274"/>
    </source>
</evidence>
<dbReference type="Gene3D" id="1.10.287.3980">
    <property type="match status" value="1"/>
</dbReference>
<gene>
    <name evidence="5" type="ORF">GQ26_0200840</name>
</gene>
<dbReference type="GO" id="GO:0006412">
    <property type="term" value="P:translation"/>
    <property type="evidence" value="ECO:0007669"/>
    <property type="project" value="InterPro"/>
</dbReference>
<organism evidence="5">
    <name type="scientific">Talaromyces marneffei PM1</name>
    <dbReference type="NCBI Taxonomy" id="1077442"/>
    <lineage>
        <taxon>Eukaryota</taxon>
        <taxon>Fungi</taxon>
        <taxon>Dikarya</taxon>
        <taxon>Ascomycota</taxon>
        <taxon>Pezizomycotina</taxon>
        <taxon>Eurotiomycetes</taxon>
        <taxon>Eurotiomycetidae</taxon>
        <taxon>Eurotiales</taxon>
        <taxon>Trichocomaceae</taxon>
        <taxon>Talaromyces</taxon>
        <taxon>Talaromyces sect. Talaromyces</taxon>
    </lineage>
</organism>
<dbReference type="GO" id="GO:0005762">
    <property type="term" value="C:mitochondrial large ribosomal subunit"/>
    <property type="evidence" value="ECO:0007669"/>
    <property type="project" value="TreeGrafter"/>
</dbReference>
<evidence type="ECO:0000313" key="5">
    <source>
        <dbReference type="EMBL" id="KFX46099.1"/>
    </source>
</evidence>
<dbReference type="GO" id="GO:0003735">
    <property type="term" value="F:structural constituent of ribosome"/>
    <property type="evidence" value="ECO:0007669"/>
    <property type="project" value="InterPro"/>
</dbReference>
<accession>A0A093V814</accession>
<dbReference type="HOGENOM" id="CLU_129938_0_0_1"/>
<dbReference type="NCBIfam" id="TIGR01030">
    <property type="entry name" value="rpmH_bact"/>
    <property type="match status" value="1"/>
</dbReference>
<evidence type="ECO:0000256" key="1">
    <source>
        <dbReference type="ARBA" id="ARBA00010111"/>
    </source>
</evidence>
<dbReference type="PANTHER" id="PTHR14503">
    <property type="entry name" value="MITOCHONDRIAL RIBOSOMAL PROTEIN 34 FAMILY MEMBER"/>
    <property type="match status" value="1"/>
</dbReference>
<keyword evidence="3" id="KW-0687">Ribonucleoprotein</keyword>
<keyword evidence="2 5" id="KW-0689">Ribosomal protein</keyword>
<name>A0A093V814_TALMA</name>
<comment type="similarity">
    <text evidence="1">Belongs to the bacterial ribosomal protein bL34 family.</text>
</comment>
<sequence length="132" mass="15156">MQAFQFSKMAMPTLTSRITHNIRPQIRTTSWLLSSTSPSRTYSSLFSSISTTRPVLPCNNTRTAMALNPMTPLLNQIRSFSASACLAGKRATYRPSRLVQKRRHGFLARLRTRTGRKIIMRRRLKGRKDLSW</sequence>
<dbReference type="PANTHER" id="PTHR14503:SF4">
    <property type="entry name" value="LARGE RIBOSOMAL SUBUNIT PROTEIN BL34M"/>
    <property type="match status" value="1"/>
</dbReference>
<evidence type="ECO:0000256" key="2">
    <source>
        <dbReference type="ARBA" id="ARBA00022980"/>
    </source>
</evidence>
<dbReference type="InterPro" id="IPR000271">
    <property type="entry name" value="Ribosomal_bL34"/>
</dbReference>
<reference key="1">
    <citation type="journal article" date="2014" name="PLoS Genet.">
        <title>Signature Gene Expression Reveals Novel Clues to the Molecular Mechanisms of Dimorphic Transition in Penicillium marneffei.</title>
        <authorList>
            <person name="Yang E."/>
            <person name="Wang G."/>
            <person name="Cai J."/>
            <person name="Woo P.C."/>
            <person name="Lau S.K."/>
            <person name="Yuen K.-Y."/>
            <person name="Chow W.-N."/>
            <person name="Lin X."/>
        </authorList>
    </citation>
    <scope>NUCLEOTIDE SEQUENCE [LARGE SCALE GENOMIC DNA]</scope>
    <source>
        <strain>PM1</strain>
    </source>
</reference>
<protein>
    <recommendedName>
        <fullName evidence="4">Large ribosomal subunit protein bL34m</fullName>
    </recommendedName>
</protein>
<dbReference type="EMBL" id="JPOX01000020">
    <property type="protein sequence ID" value="KFX46099.1"/>
    <property type="molecule type" value="Genomic_DNA"/>
</dbReference>
<dbReference type="HAMAP" id="MF_00391">
    <property type="entry name" value="Ribosomal_bL34"/>
    <property type="match status" value="1"/>
</dbReference>
<dbReference type="FunFam" id="1.10.287.3980:FF:000001">
    <property type="entry name" value="Mitochondrial ribosomal protein L34"/>
    <property type="match status" value="1"/>
</dbReference>
<reference evidence="5" key="2">
    <citation type="journal article" date="2014" name="PLoS Genet.">
        <title>Signature gene expression reveals novel clues to the molecular mechanisms of dimorphic transition in Penicillium marneffei.</title>
        <authorList>
            <person name="Yang E."/>
            <person name="Wang G."/>
            <person name="Cai J."/>
            <person name="Woo P.C."/>
            <person name="Lau S.K."/>
            <person name="Yuen K.-Y."/>
            <person name="Chow W.-N."/>
            <person name="Lin X."/>
        </authorList>
    </citation>
    <scope>NUCLEOTIDE SEQUENCE</scope>
    <source>
        <strain evidence="5">PM1</strain>
    </source>
</reference>
<dbReference type="AlphaFoldDB" id="A0A093V814"/>
<comment type="caution">
    <text evidence="5">The sequence shown here is derived from an EMBL/GenBank/DDBJ whole genome shotgun (WGS) entry which is preliminary data.</text>
</comment>
<proteinExistence type="inferred from homology"/>
<evidence type="ECO:0000256" key="4">
    <source>
        <dbReference type="ARBA" id="ARBA00035274"/>
    </source>
</evidence>